<evidence type="ECO:0000256" key="1">
    <source>
        <dbReference type="SAM" id="MobiDB-lite"/>
    </source>
</evidence>
<keyword evidence="3" id="KW-1185">Reference proteome</keyword>
<dbReference type="Proteomes" id="UP001141253">
    <property type="component" value="Chromosome 4"/>
</dbReference>
<dbReference type="PANTHER" id="PTHR33358">
    <property type="entry name" value="F-BOX PROTEIN WITH A DOMAIN PROTEIN"/>
    <property type="match status" value="1"/>
</dbReference>
<comment type="caution">
    <text evidence="2">The sequence shown here is derived from an EMBL/GenBank/DDBJ whole genome shotgun (WGS) entry which is preliminary data.</text>
</comment>
<feature type="region of interest" description="Disordered" evidence="1">
    <location>
        <begin position="34"/>
        <end position="55"/>
    </location>
</feature>
<protein>
    <recommendedName>
        <fullName evidence="4">F-box protein</fullName>
    </recommendedName>
</protein>
<dbReference type="PANTHER" id="PTHR33358:SF12">
    <property type="entry name" value="F-BOX PROTEIN WITH A DOMAIN PROTEIN"/>
    <property type="match status" value="1"/>
</dbReference>
<evidence type="ECO:0000313" key="3">
    <source>
        <dbReference type="Proteomes" id="UP001141253"/>
    </source>
</evidence>
<proteinExistence type="predicted"/>
<evidence type="ECO:0008006" key="4">
    <source>
        <dbReference type="Google" id="ProtNLM"/>
    </source>
</evidence>
<evidence type="ECO:0000313" key="2">
    <source>
        <dbReference type="EMBL" id="KAJ6397156.1"/>
    </source>
</evidence>
<name>A0ABQ9CBW8_9ROSI</name>
<sequence>MEKTLALDKAYPLPLLGRMIEKFPEKFEPAMWWPKSDETEGRKQPKKVATRGKNGWSEDLEDEMREVIEVIKTKDSEDYMRLGNLALKVNKILAISGPLLTGIAAAGSAFLGHGSWAAIVAVTAGALASTVNTFEHGGQVGMVVEMYRNCAGFLTLLEGSIESTIQEGDLEKREEGEMFEMNVALKLGRSLSQLRDLARKSSSSRADGTGIDEFASKLF</sequence>
<accession>A0ABQ9CBW8</accession>
<gene>
    <name evidence="2" type="ORF">OIU77_022072</name>
</gene>
<dbReference type="InterPro" id="IPR027949">
    <property type="entry name" value="Chloroplast_duf"/>
</dbReference>
<dbReference type="Pfam" id="PF14476">
    <property type="entry name" value="Chloroplast_duf"/>
    <property type="match status" value="1"/>
</dbReference>
<reference evidence="2" key="1">
    <citation type="submission" date="2022-10" db="EMBL/GenBank/DDBJ databases">
        <authorList>
            <person name="Hyden B.L."/>
            <person name="Feng K."/>
            <person name="Yates T."/>
            <person name="Jawdy S."/>
            <person name="Smart L.B."/>
            <person name="Muchero W."/>
        </authorList>
    </citation>
    <scope>NUCLEOTIDE SEQUENCE</scope>
    <source>
        <tissue evidence="2">Shoot tip</tissue>
    </source>
</reference>
<organism evidence="2 3">
    <name type="scientific">Salix suchowensis</name>
    <dbReference type="NCBI Taxonomy" id="1278906"/>
    <lineage>
        <taxon>Eukaryota</taxon>
        <taxon>Viridiplantae</taxon>
        <taxon>Streptophyta</taxon>
        <taxon>Embryophyta</taxon>
        <taxon>Tracheophyta</taxon>
        <taxon>Spermatophyta</taxon>
        <taxon>Magnoliopsida</taxon>
        <taxon>eudicotyledons</taxon>
        <taxon>Gunneridae</taxon>
        <taxon>Pentapetalae</taxon>
        <taxon>rosids</taxon>
        <taxon>fabids</taxon>
        <taxon>Malpighiales</taxon>
        <taxon>Salicaceae</taxon>
        <taxon>Saliceae</taxon>
        <taxon>Salix</taxon>
    </lineage>
</organism>
<reference evidence="2" key="2">
    <citation type="journal article" date="2023" name="Int. J. Mol. Sci.">
        <title>De Novo Assembly and Annotation of 11 Diverse Shrub Willow (Salix) Genomes Reveals Novel Gene Organization in Sex-Linked Regions.</title>
        <authorList>
            <person name="Hyden B."/>
            <person name="Feng K."/>
            <person name="Yates T.B."/>
            <person name="Jawdy S."/>
            <person name="Cereghino C."/>
            <person name="Smart L.B."/>
            <person name="Muchero W."/>
        </authorList>
    </citation>
    <scope>NUCLEOTIDE SEQUENCE</scope>
    <source>
        <tissue evidence="2">Shoot tip</tissue>
    </source>
</reference>
<dbReference type="EMBL" id="JAPFFI010000004">
    <property type="protein sequence ID" value="KAJ6397156.1"/>
    <property type="molecule type" value="Genomic_DNA"/>
</dbReference>